<evidence type="ECO:0000259" key="6">
    <source>
        <dbReference type="Pfam" id="PF00916"/>
    </source>
</evidence>
<dbReference type="InterPro" id="IPR011547">
    <property type="entry name" value="SLC26A/SulP_dom"/>
</dbReference>
<feature type="transmembrane region" description="Helical" evidence="5">
    <location>
        <begin position="21"/>
        <end position="42"/>
    </location>
</feature>
<protein>
    <submittedName>
        <fullName evidence="7">SulP family inorganic anion transporter</fullName>
    </submittedName>
</protein>
<keyword evidence="3 5" id="KW-1133">Transmembrane helix</keyword>
<dbReference type="Pfam" id="PF00916">
    <property type="entry name" value="Sulfate_transp"/>
    <property type="match status" value="1"/>
</dbReference>
<feature type="transmembrane region" description="Helical" evidence="5">
    <location>
        <begin position="99"/>
        <end position="120"/>
    </location>
</feature>
<sequence>MANPIHQANRSGKESASANRLSDLYAGFSVFLIALPLCLGIATASGFPPMSGIIAAIVGGLLVSRINGSQLTITGPAAGLIVVIFNAVASLGGGDHWAGYRYTLAAVVVAGLLQIVLGYFKAGRLAGFFRPRWRTACLPRSD</sequence>
<dbReference type="PANTHER" id="PTHR11814">
    <property type="entry name" value="SULFATE TRANSPORTER"/>
    <property type="match status" value="1"/>
</dbReference>
<feature type="transmembrane region" description="Helical" evidence="5">
    <location>
        <begin position="48"/>
        <end position="66"/>
    </location>
</feature>
<name>A0ABT1UHJ6_9GAMM</name>
<dbReference type="Proteomes" id="UP001524569">
    <property type="component" value="Unassembled WGS sequence"/>
</dbReference>
<feature type="domain" description="SLC26A/SulP transporter" evidence="6">
    <location>
        <begin position="22"/>
        <end position="129"/>
    </location>
</feature>
<evidence type="ECO:0000256" key="4">
    <source>
        <dbReference type="ARBA" id="ARBA00023136"/>
    </source>
</evidence>
<evidence type="ECO:0000256" key="5">
    <source>
        <dbReference type="SAM" id="Phobius"/>
    </source>
</evidence>
<gene>
    <name evidence="7" type="ORF">NP603_11265</name>
</gene>
<accession>A0ABT1UHJ6</accession>
<keyword evidence="2 5" id="KW-0812">Transmembrane</keyword>
<evidence type="ECO:0000313" key="8">
    <source>
        <dbReference type="Proteomes" id="UP001524569"/>
    </source>
</evidence>
<keyword evidence="4 5" id="KW-0472">Membrane</keyword>
<comment type="subcellular location">
    <subcellularLocation>
        <location evidence="1">Membrane</location>
        <topology evidence="1">Multi-pass membrane protein</topology>
    </subcellularLocation>
</comment>
<comment type="caution">
    <text evidence="7">The sequence shown here is derived from an EMBL/GenBank/DDBJ whole genome shotgun (WGS) entry which is preliminary data.</text>
</comment>
<evidence type="ECO:0000256" key="1">
    <source>
        <dbReference type="ARBA" id="ARBA00004141"/>
    </source>
</evidence>
<organism evidence="7 8">
    <name type="scientific">Methylomonas aurea</name>
    <dbReference type="NCBI Taxonomy" id="2952224"/>
    <lineage>
        <taxon>Bacteria</taxon>
        <taxon>Pseudomonadati</taxon>
        <taxon>Pseudomonadota</taxon>
        <taxon>Gammaproteobacteria</taxon>
        <taxon>Methylococcales</taxon>
        <taxon>Methylococcaceae</taxon>
        <taxon>Methylomonas</taxon>
    </lineage>
</organism>
<reference evidence="7 8" key="1">
    <citation type="submission" date="2022-07" db="EMBL/GenBank/DDBJ databases">
        <title>Methylomonas rivi sp. nov., Methylomonas rosea sp. nov., Methylomonas aureus sp. nov. and Methylomonas subterranea sp. nov., four novel methanotrophs isolated from a freshwater creek and the deep terrestrial subsurface.</title>
        <authorList>
            <person name="Abin C."/>
            <person name="Sankaranarayanan K."/>
            <person name="Garner C."/>
            <person name="Sindelar R."/>
            <person name="Kotary K."/>
            <person name="Garner R."/>
            <person name="Barclay S."/>
            <person name="Lawson P."/>
            <person name="Krumholz L."/>
        </authorList>
    </citation>
    <scope>NUCLEOTIDE SEQUENCE [LARGE SCALE GENOMIC DNA]</scope>
    <source>
        <strain evidence="7 8">SURF-1</strain>
    </source>
</reference>
<dbReference type="EMBL" id="JANIBM010000011">
    <property type="protein sequence ID" value="MCQ8181689.1"/>
    <property type="molecule type" value="Genomic_DNA"/>
</dbReference>
<keyword evidence="8" id="KW-1185">Reference proteome</keyword>
<evidence type="ECO:0000256" key="3">
    <source>
        <dbReference type="ARBA" id="ARBA00022989"/>
    </source>
</evidence>
<feature type="transmembrane region" description="Helical" evidence="5">
    <location>
        <begin position="73"/>
        <end position="93"/>
    </location>
</feature>
<evidence type="ECO:0000313" key="7">
    <source>
        <dbReference type="EMBL" id="MCQ8181689.1"/>
    </source>
</evidence>
<proteinExistence type="predicted"/>
<dbReference type="InterPro" id="IPR001902">
    <property type="entry name" value="SLC26A/SulP_fam"/>
</dbReference>
<evidence type="ECO:0000256" key="2">
    <source>
        <dbReference type="ARBA" id="ARBA00022692"/>
    </source>
</evidence>